<feature type="transmembrane region" description="Helical" evidence="1">
    <location>
        <begin position="153"/>
        <end position="172"/>
    </location>
</feature>
<evidence type="ECO:0000313" key="2">
    <source>
        <dbReference type="EMBL" id="VAW98142.1"/>
    </source>
</evidence>
<gene>
    <name evidence="2" type="ORF">MNBD_GAMMA23-6</name>
</gene>
<dbReference type="EMBL" id="UOFT01000065">
    <property type="protein sequence ID" value="VAW98142.1"/>
    <property type="molecule type" value="Genomic_DNA"/>
</dbReference>
<keyword evidence="1" id="KW-1133">Transmembrane helix</keyword>
<keyword evidence="1" id="KW-0812">Transmembrane</keyword>
<name>A0A3B1ADV4_9ZZZZ</name>
<accession>A0A3B1ADV4</accession>
<evidence type="ECO:0000256" key="1">
    <source>
        <dbReference type="SAM" id="Phobius"/>
    </source>
</evidence>
<dbReference type="AlphaFoldDB" id="A0A3B1ADV4"/>
<proteinExistence type="predicted"/>
<sequence>MRFREIFVFISLFIITTNAIAHHVLGRPSYSLGEDSNTPPSMQVETQIGEYYVTYMAFPAFPKPGDSGRVNLYASRIDNGAPFDGKVTFKVRDDSFFSSKEELLGVQDVDDGVYRQGFVFKDAGKYIITAQFESGGEPYTIDFPLQIGEPFPIGPLGISISVIGLLLLFVNITQRKRLARIKASQHHQKELAE</sequence>
<organism evidence="2">
    <name type="scientific">hydrothermal vent metagenome</name>
    <dbReference type="NCBI Taxonomy" id="652676"/>
    <lineage>
        <taxon>unclassified sequences</taxon>
        <taxon>metagenomes</taxon>
        <taxon>ecological metagenomes</taxon>
    </lineage>
</organism>
<reference evidence="2" key="1">
    <citation type="submission" date="2018-06" db="EMBL/GenBank/DDBJ databases">
        <authorList>
            <person name="Zhirakovskaya E."/>
        </authorList>
    </citation>
    <scope>NUCLEOTIDE SEQUENCE</scope>
</reference>
<keyword evidence="1" id="KW-0472">Membrane</keyword>
<protein>
    <recommendedName>
        <fullName evidence="3">YtkA-like domain-containing protein</fullName>
    </recommendedName>
</protein>
<evidence type="ECO:0008006" key="3">
    <source>
        <dbReference type="Google" id="ProtNLM"/>
    </source>
</evidence>